<gene>
    <name evidence="1" type="ORF">SPELUC_LOCUS9386</name>
</gene>
<comment type="caution">
    <text evidence="1">The sequence shown here is derived from an EMBL/GenBank/DDBJ whole genome shotgun (WGS) entry which is preliminary data.</text>
</comment>
<organism evidence="1 2">
    <name type="scientific">Cetraspora pellucida</name>
    <dbReference type="NCBI Taxonomy" id="1433469"/>
    <lineage>
        <taxon>Eukaryota</taxon>
        <taxon>Fungi</taxon>
        <taxon>Fungi incertae sedis</taxon>
        <taxon>Mucoromycota</taxon>
        <taxon>Glomeromycotina</taxon>
        <taxon>Glomeromycetes</taxon>
        <taxon>Diversisporales</taxon>
        <taxon>Gigasporaceae</taxon>
        <taxon>Cetraspora</taxon>
    </lineage>
</organism>
<sequence length="396" mass="44979">MTEKLTFALSAHNEPPVPCQRPSYQNLDSFRLTCYACGELGHIFRNCTSGRNGGRNQNPNQNQRTQNNIPNGHMTQTRNVNFYRPRNLGGQNPAQPCPPAQAYHRPGNVNYCGLDEDTYKPEGELEAYITPTARHEPYPPPRSRGRPRKSESQVEERLRANLPVVEISVPVLAQENEYSLSVVEETSLSRIRRKREPSVIDKLVPYDMSNDIISLKANVTLGQMLQYPDQRQKLAKVLKRPLLPLVPVAPPLELMETHTVQENSSMDLEDVEDEGTFDEFEFEDELLEEAEGYFTGRTSGIELFENLWEDCNSPATYLAHVEELPSSEPDPEEESLEAKLERSMCSSSLPLEQWQTDALVHEIDTGSAVPVKKTPYRAAPSVREFIRKEVEELKKK</sequence>
<protein>
    <submittedName>
        <fullName evidence="1">17619_t:CDS:1</fullName>
    </submittedName>
</protein>
<accession>A0ACA9NKZ9</accession>
<feature type="non-terminal residue" evidence="1">
    <location>
        <position position="396"/>
    </location>
</feature>
<dbReference type="EMBL" id="CAJVPW010015691">
    <property type="protein sequence ID" value="CAG8664047.1"/>
    <property type="molecule type" value="Genomic_DNA"/>
</dbReference>
<name>A0ACA9NKZ9_9GLOM</name>
<dbReference type="Proteomes" id="UP000789366">
    <property type="component" value="Unassembled WGS sequence"/>
</dbReference>
<keyword evidence="2" id="KW-1185">Reference proteome</keyword>
<evidence type="ECO:0000313" key="2">
    <source>
        <dbReference type="Proteomes" id="UP000789366"/>
    </source>
</evidence>
<reference evidence="1" key="1">
    <citation type="submission" date="2021-06" db="EMBL/GenBank/DDBJ databases">
        <authorList>
            <person name="Kallberg Y."/>
            <person name="Tangrot J."/>
            <person name="Rosling A."/>
        </authorList>
    </citation>
    <scope>NUCLEOTIDE SEQUENCE</scope>
    <source>
        <strain evidence="1">28 12/20/2015</strain>
    </source>
</reference>
<evidence type="ECO:0000313" key="1">
    <source>
        <dbReference type="EMBL" id="CAG8664047.1"/>
    </source>
</evidence>
<proteinExistence type="predicted"/>